<evidence type="ECO:0000256" key="1">
    <source>
        <dbReference type="ARBA" id="ARBA00006484"/>
    </source>
</evidence>
<dbReference type="GO" id="GO:0016616">
    <property type="term" value="F:oxidoreductase activity, acting on the CH-OH group of donors, NAD or NADP as acceptor"/>
    <property type="evidence" value="ECO:0007669"/>
    <property type="project" value="TreeGrafter"/>
</dbReference>
<dbReference type="PRINTS" id="PR00081">
    <property type="entry name" value="GDHRDH"/>
</dbReference>
<organism evidence="3 4">
    <name type="scientific">Cenarchaeum symbiosum (strain A)</name>
    <dbReference type="NCBI Taxonomy" id="414004"/>
    <lineage>
        <taxon>Archaea</taxon>
        <taxon>Nitrososphaerota</taxon>
        <taxon>Candidatus Cenarchaeales</taxon>
        <taxon>Candidatus Cenarchaeaceae</taxon>
        <taxon>Candidatus Cenarchaeum</taxon>
    </lineage>
</organism>
<dbReference type="CDD" id="cd05233">
    <property type="entry name" value="SDR_c"/>
    <property type="match status" value="1"/>
</dbReference>
<dbReference type="InterPro" id="IPR036291">
    <property type="entry name" value="NAD(P)-bd_dom_sf"/>
</dbReference>
<comment type="similarity">
    <text evidence="1">Belongs to the short-chain dehydrogenases/reductases (SDR) family.</text>
</comment>
<name>O74055_CENSY</name>
<reference evidence="4" key="1">
    <citation type="journal article" date="2006" name="Proc. Natl. Acad. Sci. U.S.A.">
        <title>Genomic analysis of the uncultivated marine crenarchaeote Cenarchaeum symbiosum.</title>
        <authorList>
            <person name="Hallam S.J."/>
            <person name="Konstantinidis K.T."/>
            <person name="Putnam N."/>
            <person name="Schleper C."/>
            <person name="Watanabe Y."/>
            <person name="Sugahara J."/>
            <person name="Preston C."/>
            <person name="de la Torre J."/>
            <person name="Richardson P.M."/>
            <person name="DeLong E.F."/>
        </authorList>
    </citation>
    <scope>NUCLEOTIDE SEQUENCE [LARGE SCALE GENOMIC DNA]</scope>
    <source>
        <strain evidence="4">A</strain>
    </source>
</reference>
<dbReference type="Gene3D" id="3.40.50.720">
    <property type="entry name" value="NAD(P)-binding Rossmann-like Domain"/>
    <property type="match status" value="2"/>
</dbReference>
<keyword evidence="4" id="KW-1185">Reference proteome</keyword>
<dbReference type="Pfam" id="PF00106">
    <property type="entry name" value="adh_short"/>
    <property type="match status" value="1"/>
</dbReference>
<dbReference type="InterPro" id="IPR002347">
    <property type="entry name" value="SDR_fam"/>
</dbReference>
<dbReference type="GO" id="GO:0006633">
    <property type="term" value="P:fatty acid biosynthetic process"/>
    <property type="evidence" value="ECO:0007669"/>
    <property type="project" value="TreeGrafter"/>
</dbReference>
<evidence type="ECO:0000313" key="3">
    <source>
        <dbReference type="EMBL" id="AAC62698.1"/>
    </source>
</evidence>
<dbReference type="EMBL" id="AF083071">
    <property type="protein sequence ID" value="AAC62698.1"/>
    <property type="molecule type" value="Genomic_DNA"/>
</dbReference>
<dbReference type="Proteomes" id="UP000000758">
    <property type="component" value="Chromosome"/>
</dbReference>
<protein>
    <submittedName>
        <fullName evidence="3">Glucose-1-dehydrogenase</fullName>
    </submittedName>
</protein>
<dbReference type="GO" id="GO:0048038">
    <property type="term" value="F:quinone binding"/>
    <property type="evidence" value="ECO:0007669"/>
    <property type="project" value="TreeGrafter"/>
</dbReference>
<dbReference type="PANTHER" id="PTHR42760:SF133">
    <property type="entry name" value="3-OXOACYL-[ACYL-CARRIER-PROTEIN] REDUCTASE"/>
    <property type="match status" value="1"/>
</dbReference>
<keyword evidence="2" id="KW-0560">Oxidoreductase</keyword>
<gene>
    <name evidence="3" type="primary">gdh</name>
</gene>
<evidence type="ECO:0000313" key="4">
    <source>
        <dbReference type="Proteomes" id="UP000000758"/>
    </source>
</evidence>
<dbReference type="SUPFAM" id="SSF51735">
    <property type="entry name" value="NAD(P)-binding Rossmann-fold domains"/>
    <property type="match status" value="2"/>
</dbReference>
<accession>O74055</accession>
<proteinExistence type="inferred from homology"/>
<sequence length="592" mass="63599">MKLQGKTAVITGSGTGIGLAVARKFAENGASVVILGRRKEPLDEAAAELKKIAESAGCGASIRIFAGVDVADESAITKMFDELSSSGVTVDILVNNAGVSGPVTCFANNDLEEFRGAVDIHLTGSFWTSREALKVMKKGSKIVTMTTFFAEERPLEQRPYRFRDPYTTAQGAKNRLAEAMSWDLLDRGITSIATNPGPVHSDRIYKTVYPRAALEFVRVSGFEDLQPEEVEVAGGRLIHLLGADDDARKKGIAEAAEHFAKLKPVDPAKLEATLDALLAKIKGIAEKIQANTARMIPDGEFLSQDQVAETVLALCDDKMAKTVNGRVIPADRVFYPVRAHVANAAPRVPPHDYSGGCVLFMIDAADDRDVERATALASHVESHGGTAVCIVSEDSPRAAKEMIASKFHSHASHIDKVDEINRWLSAASTKIGPISAVVHLSGRMPKSGSLMDLSRKEWDALVDRFIGTPAAVLHRSLEHFAPGGRKDPRLFKGKSGVIVIIGPDLPAGKKASGAERARAEIFRGALRPLTTTVNQELSDVLKSNVRLFTILPGRADGGETDDSRISAAIDYFLTPEAVSSGEVIFCVDENRG</sequence>
<dbReference type="AlphaFoldDB" id="O74055"/>
<evidence type="ECO:0000256" key="2">
    <source>
        <dbReference type="ARBA" id="ARBA00023002"/>
    </source>
</evidence>
<dbReference type="PANTHER" id="PTHR42760">
    <property type="entry name" value="SHORT-CHAIN DEHYDROGENASES/REDUCTASES FAMILY MEMBER"/>
    <property type="match status" value="1"/>
</dbReference>